<gene>
    <name evidence="2" type="ORF">V8P97_01050</name>
</gene>
<dbReference type="Proteomes" id="UP001373159">
    <property type="component" value="Unassembled WGS sequence"/>
</dbReference>
<comment type="caution">
    <text evidence="2">The sequence shown here is derived from an EMBL/GenBank/DDBJ whole genome shotgun (WGS) entry which is preliminary data.</text>
</comment>
<feature type="transmembrane region" description="Helical" evidence="1">
    <location>
        <begin position="151"/>
        <end position="178"/>
    </location>
</feature>
<organism evidence="2 3">
    <name type="scientific">Bifidobacterium favimelis</name>
    <dbReference type="NCBI Taxonomy" id="3122979"/>
    <lineage>
        <taxon>Bacteria</taxon>
        <taxon>Bacillati</taxon>
        <taxon>Actinomycetota</taxon>
        <taxon>Actinomycetes</taxon>
        <taxon>Bifidobacteriales</taxon>
        <taxon>Bifidobacteriaceae</taxon>
        <taxon>Bifidobacterium</taxon>
    </lineage>
</organism>
<evidence type="ECO:0000313" key="2">
    <source>
        <dbReference type="EMBL" id="MEK0306067.1"/>
    </source>
</evidence>
<keyword evidence="1" id="KW-0812">Transmembrane</keyword>
<feature type="transmembrane region" description="Helical" evidence="1">
    <location>
        <begin position="21"/>
        <end position="43"/>
    </location>
</feature>
<keyword evidence="3" id="KW-1185">Reference proteome</keyword>
<keyword evidence="1" id="KW-1133">Transmembrane helix</keyword>
<evidence type="ECO:0000313" key="3">
    <source>
        <dbReference type="Proteomes" id="UP001373159"/>
    </source>
</evidence>
<keyword evidence="1" id="KW-0472">Membrane</keyword>
<evidence type="ECO:0000256" key="1">
    <source>
        <dbReference type="SAM" id="Phobius"/>
    </source>
</evidence>
<reference evidence="2 3" key="1">
    <citation type="submission" date="2024-02" db="EMBL/GenBank/DDBJ databases">
        <title>Bifidobacterium honeyensis sp. nov., isolated from the comb honey.</title>
        <authorList>
            <person name="Liu W."/>
            <person name="Li Y."/>
        </authorList>
    </citation>
    <scope>NUCLEOTIDE SEQUENCE [LARGE SCALE GENOMIC DNA]</scope>
    <source>
        <strain evidence="2 3">IMAU50988</strain>
    </source>
</reference>
<feature type="transmembrane region" description="Helical" evidence="1">
    <location>
        <begin position="119"/>
        <end position="139"/>
    </location>
</feature>
<feature type="transmembrane region" description="Helical" evidence="1">
    <location>
        <begin position="49"/>
        <end position="69"/>
    </location>
</feature>
<proteinExistence type="predicted"/>
<feature type="transmembrane region" description="Helical" evidence="1">
    <location>
        <begin position="81"/>
        <end position="99"/>
    </location>
</feature>
<accession>A0ABU8ZLZ9</accession>
<sequence length="255" mass="26558">MPDSVKPGSEQTRIKQAGATGALVQVFCYILLALPALLTMGPLSGLGGLWTYVIEGVLLLAAVLVWWPFSAPGAKDLPDRVICGLLGVAALVSSYVMQYGRINALRDGTLTGGSGWEALRGWLEAAAGLLAILAVVMFLRQMARVNHRTQVIRGLSLTAFGGLACICAAGWTFLPWLAAASVTVVGEGKGLILALTLLVALAVVVALGWSGVQWVRQAAASGQPAAARTFGLALLPVMLSGAVIVLTLFVLHFVI</sequence>
<name>A0ABU8ZLZ9_9BIFI</name>
<protein>
    <submittedName>
        <fullName evidence="2">Uncharacterized protein</fullName>
    </submittedName>
</protein>
<dbReference type="EMBL" id="JBANBB010000001">
    <property type="protein sequence ID" value="MEK0306067.1"/>
    <property type="molecule type" value="Genomic_DNA"/>
</dbReference>
<dbReference type="RefSeq" id="WP_340468605.1">
    <property type="nucleotide sequence ID" value="NZ_JBANBB010000001.1"/>
</dbReference>
<feature type="transmembrane region" description="Helical" evidence="1">
    <location>
        <begin position="230"/>
        <end position="254"/>
    </location>
</feature>
<feature type="transmembrane region" description="Helical" evidence="1">
    <location>
        <begin position="190"/>
        <end position="209"/>
    </location>
</feature>